<dbReference type="InterPro" id="IPR001789">
    <property type="entry name" value="Sig_transdc_resp-reg_receiver"/>
</dbReference>
<dbReference type="AlphaFoldDB" id="A0A844ZCL4"/>
<feature type="domain" description="Response regulatory" evidence="5">
    <location>
        <begin position="84"/>
        <end position="200"/>
    </location>
</feature>
<dbReference type="InterPro" id="IPR050595">
    <property type="entry name" value="Bact_response_regulator"/>
</dbReference>
<evidence type="ECO:0000256" key="3">
    <source>
        <dbReference type="PROSITE-ProRule" id="PRU00169"/>
    </source>
</evidence>
<keyword evidence="2" id="KW-0902">Two-component regulatory system</keyword>
<evidence type="ECO:0000256" key="2">
    <source>
        <dbReference type="ARBA" id="ARBA00023012"/>
    </source>
</evidence>
<dbReference type="PANTHER" id="PTHR44591">
    <property type="entry name" value="STRESS RESPONSE REGULATOR PROTEIN 1"/>
    <property type="match status" value="1"/>
</dbReference>
<feature type="modified residue" description="4-aspartylphosphate" evidence="3">
    <location>
        <position position="133"/>
    </location>
</feature>
<dbReference type="InterPro" id="IPR011006">
    <property type="entry name" value="CheY-like_superfamily"/>
</dbReference>
<keyword evidence="1 3" id="KW-0597">Phosphoprotein</keyword>
<proteinExistence type="predicted"/>
<dbReference type="Gene3D" id="3.40.50.2300">
    <property type="match status" value="1"/>
</dbReference>
<dbReference type="RefSeq" id="WP_160681405.1">
    <property type="nucleotide sequence ID" value="NZ_WTYW01000001.1"/>
</dbReference>
<dbReference type="Pfam" id="PF00072">
    <property type="entry name" value="Response_reg"/>
    <property type="match status" value="1"/>
</dbReference>
<evidence type="ECO:0000256" key="4">
    <source>
        <dbReference type="SAM" id="MobiDB-lite"/>
    </source>
</evidence>
<accession>A0A844ZCL4</accession>
<dbReference type="CDD" id="cd00156">
    <property type="entry name" value="REC"/>
    <property type="match status" value="1"/>
</dbReference>
<feature type="compositionally biased region" description="Low complexity" evidence="4">
    <location>
        <begin position="45"/>
        <end position="64"/>
    </location>
</feature>
<dbReference type="OrthoDB" id="9800897at2"/>
<feature type="compositionally biased region" description="Basic and acidic residues" evidence="4">
    <location>
        <begin position="25"/>
        <end position="37"/>
    </location>
</feature>
<feature type="region of interest" description="Disordered" evidence="4">
    <location>
        <begin position="1"/>
        <end position="66"/>
    </location>
</feature>
<organism evidence="6 7">
    <name type="scientific">Parapontixanthobacter aurantiacus</name>
    <dbReference type="NCBI Taxonomy" id="1463599"/>
    <lineage>
        <taxon>Bacteria</taxon>
        <taxon>Pseudomonadati</taxon>
        <taxon>Pseudomonadota</taxon>
        <taxon>Alphaproteobacteria</taxon>
        <taxon>Sphingomonadales</taxon>
        <taxon>Erythrobacteraceae</taxon>
        <taxon>Parapontixanthobacter</taxon>
    </lineage>
</organism>
<name>A0A844ZCL4_9SPHN</name>
<evidence type="ECO:0000256" key="1">
    <source>
        <dbReference type="ARBA" id="ARBA00022553"/>
    </source>
</evidence>
<dbReference type="PROSITE" id="PS50110">
    <property type="entry name" value="RESPONSE_REGULATORY"/>
    <property type="match status" value="1"/>
</dbReference>
<dbReference type="Proteomes" id="UP000433104">
    <property type="component" value="Unassembled WGS sequence"/>
</dbReference>
<evidence type="ECO:0000313" key="6">
    <source>
        <dbReference type="EMBL" id="MXO84906.1"/>
    </source>
</evidence>
<dbReference type="SMART" id="SM00448">
    <property type="entry name" value="REC"/>
    <property type="match status" value="1"/>
</dbReference>
<dbReference type="SUPFAM" id="SSF52172">
    <property type="entry name" value="CheY-like"/>
    <property type="match status" value="1"/>
</dbReference>
<dbReference type="PANTHER" id="PTHR44591:SF14">
    <property type="entry name" value="PROTEIN PILG"/>
    <property type="match status" value="1"/>
</dbReference>
<comment type="caution">
    <text evidence="6">The sequence shown here is derived from an EMBL/GenBank/DDBJ whole genome shotgun (WGS) entry which is preliminary data.</text>
</comment>
<feature type="compositionally biased region" description="Basic residues" evidence="4">
    <location>
        <begin position="1"/>
        <end position="10"/>
    </location>
</feature>
<evidence type="ECO:0000313" key="7">
    <source>
        <dbReference type="Proteomes" id="UP000433104"/>
    </source>
</evidence>
<dbReference type="EMBL" id="WTYW01000001">
    <property type="protein sequence ID" value="MXO84906.1"/>
    <property type="molecule type" value="Genomic_DNA"/>
</dbReference>
<reference evidence="6 7" key="1">
    <citation type="submission" date="2019-12" db="EMBL/GenBank/DDBJ databases">
        <title>Genomic-based taxomic classification of the family Erythrobacteraceae.</title>
        <authorList>
            <person name="Xu L."/>
        </authorList>
    </citation>
    <scope>NUCLEOTIDE SEQUENCE [LARGE SCALE GENOMIC DNA]</scope>
    <source>
        <strain evidence="6 7">MCCC 1A09962</strain>
    </source>
</reference>
<sequence>MRHLIKRAGSKGRIAQSDPLAARPSRPDVDALARDRGEEEDDVLEAAGTVSETTATATPAVSTTRHSLGARVSALAPKETRRRTCLLVDDSRMIRKIARPIVEACGFAVSEAENGEEALAKCRIAMPDLVLLDWDMPVMTGIQFLDALREQDGGDAPKVVFCTSKSAGRDMDRARSSGADEYITKPFDQTGLLEKLKLIGVV</sequence>
<gene>
    <name evidence="6" type="ORF">GRI38_02505</name>
</gene>
<protein>
    <submittedName>
        <fullName evidence="6">Response regulator</fullName>
    </submittedName>
</protein>
<evidence type="ECO:0000259" key="5">
    <source>
        <dbReference type="PROSITE" id="PS50110"/>
    </source>
</evidence>
<dbReference type="GO" id="GO:0000160">
    <property type="term" value="P:phosphorelay signal transduction system"/>
    <property type="evidence" value="ECO:0007669"/>
    <property type="project" value="UniProtKB-KW"/>
</dbReference>
<keyword evidence="7" id="KW-1185">Reference proteome</keyword>